<feature type="transmembrane region" description="Helical" evidence="1">
    <location>
        <begin position="51"/>
        <end position="71"/>
    </location>
</feature>
<proteinExistence type="predicted"/>
<feature type="transmembrane region" description="Helical" evidence="1">
    <location>
        <begin position="416"/>
        <end position="441"/>
    </location>
</feature>
<feature type="transmembrane region" description="Helical" evidence="1">
    <location>
        <begin position="21"/>
        <end position="39"/>
    </location>
</feature>
<feature type="transmembrane region" description="Helical" evidence="1">
    <location>
        <begin position="122"/>
        <end position="145"/>
    </location>
</feature>
<keyword evidence="1" id="KW-0812">Transmembrane</keyword>
<dbReference type="EMBL" id="LSTQ01000026">
    <property type="protein sequence ID" value="OAH25069.1"/>
    <property type="molecule type" value="Genomic_DNA"/>
</dbReference>
<accession>A0A177I8C6</accession>
<dbReference type="STRING" id="1705.CA21670_04675"/>
<feature type="transmembrane region" description="Helical" evidence="1">
    <location>
        <begin position="344"/>
        <end position="364"/>
    </location>
</feature>
<feature type="transmembrane region" description="Helical" evidence="1">
    <location>
        <begin position="204"/>
        <end position="227"/>
    </location>
</feature>
<keyword evidence="3" id="KW-1185">Reference proteome</keyword>
<dbReference type="AlphaFoldDB" id="A0A177I8C6"/>
<feature type="transmembrane region" description="Helical" evidence="1">
    <location>
        <begin position="298"/>
        <end position="319"/>
    </location>
</feature>
<evidence type="ECO:0000256" key="1">
    <source>
        <dbReference type="SAM" id="Phobius"/>
    </source>
</evidence>
<feature type="transmembrane region" description="Helical" evidence="1">
    <location>
        <begin position="272"/>
        <end position="292"/>
    </location>
</feature>
<reference evidence="3" key="1">
    <citation type="submission" date="2016-02" db="EMBL/GenBank/DDBJ databases">
        <authorList>
            <person name="Kaur G."/>
            <person name="Nair G.R."/>
            <person name="Mayilraj S."/>
        </authorList>
    </citation>
    <scope>NUCLEOTIDE SEQUENCE [LARGE SCALE GENOMIC DNA]</scope>
    <source>
        <strain evidence="3">GA-15</strain>
    </source>
</reference>
<keyword evidence="1" id="KW-1133">Transmembrane helix</keyword>
<dbReference type="RefSeq" id="WP_066840932.1">
    <property type="nucleotide sequence ID" value="NZ_LSTQ01000026.1"/>
</dbReference>
<feature type="transmembrane region" description="Helical" evidence="1">
    <location>
        <begin position="370"/>
        <end position="395"/>
    </location>
</feature>
<feature type="transmembrane region" description="Helical" evidence="1">
    <location>
        <begin position="447"/>
        <end position="467"/>
    </location>
</feature>
<organism evidence="2 3">
    <name type="scientific">Corynebacterium stationis</name>
    <dbReference type="NCBI Taxonomy" id="1705"/>
    <lineage>
        <taxon>Bacteria</taxon>
        <taxon>Bacillati</taxon>
        <taxon>Actinomycetota</taxon>
        <taxon>Actinomycetes</taxon>
        <taxon>Mycobacteriales</taxon>
        <taxon>Corynebacteriaceae</taxon>
        <taxon>Corynebacterium</taxon>
    </lineage>
</organism>
<protein>
    <submittedName>
        <fullName evidence="2">ABC transporter permease</fullName>
    </submittedName>
</protein>
<name>A0A177I8C6_9CORY</name>
<comment type="caution">
    <text evidence="2">The sequence shown here is derived from an EMBL/GenBank/DDBJ whole genome shotgun (WGS) entry which is preliminary data.</text>
</comment>
<dbReference type="OrthoDB" id="3261041at2"/>
<dbReference type="Proteomes" id="UP000076947">
    <property type="component" value="Unassembled WGS sequence"/>
</dbReference>
<feature type="transmembrane region" description="Helical" evidence="1">
    <location>
        <begin position="157"/>
        <end position="176"/>
    </location>
</feature>
<sequence>MNSTLFKLHRTLWWRTIKSNPTVLVAGGMILVYGLLSVLSMAFEVNSPEALHAPVAFGMAAMLILAMAMPANEQQITQEIFRTLPIDNLKPAMALSSLWTSRAMLTIFFTIIWAGFAFTQLPLVQGIMFIIGSVIAAATTIVYMDVIAKIGKSRKEVLGLIGGIGVIAVIFFAVNITNSAAMDLPLDEVGEIAAWTPFAAATGWATGSIVKLLIAVATLALGVWLWWRDIEEAPVRVKDHDKSDLTLPFVPHTPAGIEFARSLRYVFRDNRLLLSVLVLPIVVIVLMVQSTAQGIPEISYIAVVMSALLAGSIAVNDFGYDGPAMWVKMVAPVPTSRLLLARHWAHMCLSALVTVVFAIIILVIHGITSVTMMVCFVSIGVLMVSAALSLLLTAFNPYPVAPPGTSPWADKSGYSGAAFIAVFALMFLGWIPVAPGVVLFFLGYQVLGIAIALIIPAAIYGGVIALVTKNAASRMPKVYAKAGSWVN</sequence>
<gene>
    <name evidence="2" type="ORF">AYJ05_07550</name>
</gene>
<keyword evidence="1" id="KW-0472">Membrane</keyword>
<evidence type="ECO:0000313" key="3">
    <source>
        <dbReference type="Proteomes" id="UP000076947"/>
    </source>
</evidence>
<feature type="transmembrane region" description="Helical" evidence="1">
    <location>
        <begin position="92"/>
        <end position="116"/>
    </location>
</feature>
<evidence type="ECO:0000313" key="2">
    <source>
        <dbReference type="EMBL" id="OAH25069.1"/>
    </source>
</evidence>